<dbReference type="GO" id="GO:0005634">
    <property type="term" value="C:nucleus"/>
    <property type="evidence" value="ECO:0007669"/>
    <property type="project" value="TreeGrafter"/>
</dbReference>
<protein>
    <recommendedName>
        <fullName evidence="4">NmrA-like domain-containing protein</fullName>
    </recommendedName>
</protein>
<dbReference type="Pfam" id="PF05368">
    <property type="entry name" value="NmrA"/>
    <property type="match status" value="1"/>
</dbReference>
<dbReference type="PANTHER" id="PTHR42748">
    <property type="entry name" value="NITROGEN METABOLITE REPRESSION PROTEIN NMRA FAMILY MEMBER"/>
    <property type="match status" value="1"/>
</dbReference>
<dbReference type="SUPFAM" id="SSF51735">
    <property type="entry name" value="NAD(P)-binding Rossmann-fold domains"/>
    <property type="match status" value="1"/>
</dbReference>
<evidence type="ECO:0000256" key="2">
    <source>
        <dbReference type="ARBA" id="ARBA00022857"/>
    </source>
</evidence>
<dbReference type="PANTHER" id="PTHR42748:SF30">
    <property type="entry name" value="NMRA-LIKE DOMAIN-CONTAINING PROTEIN"/>
    <property type="match status" value="1"/>
</dbReference>
<dbReference type="Gene3D" id="3.40.50.720">
    <property type="entry name" value="NAD(P)-binding Rossmann-like Domain"/>
    <property type="match status" value="1"/>
</dbReference>
<dbReference type="Proteomes" id="UP000028045">
    <property type="component" value="Unassembled WGS sequence"/>
</dbReference>
<keyword evidence="3" id="KW-0560">Oxidoreductase</keyword>
<dbReference type="InterPro" id="IPR036291">
    <property type="entry name" value="NAD(P)-bd_dom_sf"/>
</dbReference>
<dbReference type="InterPro" id="IPR051164">
    <property type="entry name" value="NmrA-like_oxidored"/>
</dbReference>
<evidence type="ECO:0000256" key="1">
    <source>
        <dbReference type="ARBA" id="ARBA00006328"/>
    </source>
</evidence>
<evidence type="ECO:0000259" key="4">
    <source>
        <dbReference type="Pfam" id="PF05368"/>
    </source>
</evidence>
<comment type="similarity">
    <text evidence="1">Belongs to the NmrA-type oxidoreductase family.</text>
</comment>
<dbReference type="HOGENOM" id="CLU_007383_8_1_1"/>
<dbReference type="EMBL" id="KL647604">
    <property type="protein sequence ID" value="KEY74381.1"/>
    <property type="molecule type" value="Genomic_DNA"/>
</dbReference>
<organism evidence="5 6">
    <name type="scientific">Stachybotrys chartarum (strain CBS 109288 / IBT 7711)</name>
    <name type="common">Toxic black mold</name>
    <name type="synonym">Stilbospora chartarum</name>
    <dbReference type="NCBI Taxonomy" id="1280523"/>
    <lineage>
        <taxon>Eukaryota</taxon>
        <taxon>Fungi</taxon>
        <taxon>Dikarya</taxon>
        <taxon>Ascomycota</taxon>
        <taxon>Pezizomycotina</taxon>
        <taxon>Sordariomycetes</taxon>
        <taxon>Hypocreomycetidae</taxon>
        <taxon>Hypocreales</taxon>
        <taxon>Stachybotryaceae</taxon>
        <taxon>Stachybotrys</taxon>
    </lineage>
</organism>
<keyword evidence="2" id="KW-0521">NADP</keyword>
<dbReference type="GO" id="GO:0016491">
    <property type="term" value="F:oxidoreductase activity"/>
    <property type="evidence" value="ECO:0007669"/>
    <property type="project" value="UniProtKB-KW"/>
</dbReference>
<accession>A0A084BA02</accession>
<evidence type="ECO:0000313" key="6">
    <source>
        <dbReference type="Proteomes" id="UP000028045"/>
    </source>
</evidence>
<dbReference type="AlphaFoldDB" id="A0A084BA02"/>
<sequence length="200" mass="21734">MVKVAGVQGRGVVEQLLADKNNSWSVRALPRDTHSSNAKELLSQLQIGDNRPSLAAAHVHDAASLNTAFVGADASLEFVNYEIVAGKNIINAIKKNGVKHIMFSSLPDIIKGSNGKFTGAIIMNNKVEVEQTTRKELDGNFFTNPYGSMHTRLQPDGSLRLSDPIGTKNKNYITSGKALSVSDNMDTFTHITGKKAYYDL</sequence>
<name>A0A084BA02_STACB</name>
<proteinExistence type="inferred from homology"/>
<dbReference type="InterPro" id="IPR008030">
    <property type="entry name" value="NmrA-like"/>
</dbReference>
<gene>
    <name evidence="5" type="ORF">S7711_07288</name>
</gene>
<evidence type="ECO:0000313" key="5">
    <source>
        <dbReference type="EMBL" id="KEY74381.1"/>
    </source>
</evidence>
<reference evidence="5 6" key="1">
    <citation type="journal article" date="2014" name="BMC Genomics">
        <title>Comparative genome sequencing reveals chemotype-specific gene clusters in the toxigenic black mold Stachybotrys.</title>
        <authorList>
            <person name="Semeiks J."/>
            <person name="Borek D."/>
            <person name="Otwinowski Z."/>
            <person name="Grishin N.V."/>
        </authorList>
    </citation>
    <scope>NUCLEOTIDE SEQUENCE [LARGE SCALE GENOMIC DNA]</scope>
    <source>
        <strain evidence="6">CBS 109288 / IBT 7711</strain>
    </source>
</reference>
<keyword evidence="6" id="KW-1185">Reference proteome</keyword>
<feature type="domain" description="NmrA-like" evidence="4">
    <location>
        <begin position="5"/>
        <end position="138"/>
    </location>
</feature>
<evidence type="ECO:0000256" key="3">
    <source>
        <dbReference type="ARBA" id="ARBA00023002"/>
    </source>
</evidence>